<dbReference type="EMBL" id="JBAHYK010001297">
    <property type="protein sequence ID" value="KAL0568606.1"/>
    <property type="molecule type" value="Genomic_DNA"/>
</dbReference>
<evidence type="ECO:0000256" key="1">
    <source>
        <dbReference type="SAM" id="MobiDB-lite"/>
    </source>
</evidence>
<gene>
    <name evidence="2" type="ORF">V5O48_013379</name>
</gene>
<evidence type="ECO:0000313" key="3">
    <source>
        <dbReference type="Proteomes" id="UP001465976"/>
    </source>
</evidence>
<feature type="region of interest" description="Disordered" evidence="1">
    <location>
        <begin position="103"/>
        <end position="143"/>
    </location>
</feature>
<dbReference type="Proteomes" id="UP001465976">
    <property type="component" value="Unassembled WGS sequence"/>
</dbReference>
<feature type="compositionally biased region" description="Polar residues" evidence="1">
    <location>
        <begin position="124"/>
        <end position="137"/>
    </location>
</feature>
<protein>
    <submittedName>
        <fullName evidence="2">Uncharacterized protein</fullName>
    </submittedName>
</protein>
<comment type="caution">
    <text evidence="2">The sequence shown here is derived from an EMBL/GenBank/DDBJ whole genome shotgun (WGS) entry which is preliminary data.</text>
</comment>
<organism evidence="2 3">
    <name type="scientific">Marasmius crinis-equi</name>
    <dbReference type="NCBI Taxonomy" id="585013"/>
    <lineage>
        <taxon>Eukaryota</taxon>
        <taxon>Fungi</taxon>
        <taxon>Dikarya</taxon>
        <taxon>Basidiomycota</taxon>
        <taxon>Agaricomycotina</taxon>
        <taxon>Agaricomycetes</taxon>
        <taxon>Agaricomycetidae</taxon>
        <taxon>Agaricales</taxon>
        <taxon>Marasmiineae</taxon>
        <taxon>Marasmiaceae</taxon>
        <taxon>Marasmius</taxon>
    </lineage>
</organism>
<name>A0ABR3F094_9AGAR</name>
<proteinExistence type="predicted"/>
<reference evidence="2 3" key="1">
    <citation type="submission" date="2024-02" db="EMBL/GenBank/DDBJ databases">
        <title>A draft genome for the cacao thread blight pathogen Marasmius crinis-equi.</title>
        <authorList>
            <person name="Cohen S.P."/>
            <person name="Baruah I.K."/>
            <person name="Amoako-Attah I."/>
            <person name="Bukari Y."/>
            <person name="Meinhardt L.W."/>
            <person name="Bailey B.A."/>
        </authorList>
    </citation>
    <scope>NUCLEOTIDE SEQUENCE [LARGE SCALE GENOMIC DNA]</scope>
    <source>
        <strain evidence="2 3">GH-76</strain>
    </source>
</reference>
<evidence type="ECO:0000313" key="2">
    <source>
        <dbReference type="EMBL" id="KAL0568606.1"/>
    </source>
</evidence>
<sequence length="193" mass="21562">MERISREREARLGNIRLSLEPHVREARLARLQAEQNPDNIEMAMASVRAAEVVREKFRTLSATPPSMVSPSSENLAALEQARIEVTRAALGSYLERLAFQRSRLDEQDGDSSSNEPDGERVHLTSPTANDTAATSAEEQARPSFLSHHHQWNTPMGYDTSCQFAAALTDGEGIEGAWAERVRTREFQDSDRPE</sequence>
<accession>A0ABR3F094</accession>
<keyword evidence="3" id="KW-1185">Reference proteome</keyword>